<proteinExistence type="predicted"/>
<name>A0A3M7T9R9_BRAPC</name>
<dbReference type="Proteomes" id="UP000276133">
    <property type="component" value="Unassembled WGS sequence"/>
</dbReference>
<keyword evidence="2" id="KW-1185">Reference proteome</keyword>
<evidence type="ECO:0000313" key="2">
    <source>
        <dbReference type="Proteomes" id="UP000276133"/>
    </source>
</evidence>
<sequence length="112" mass="13750">MLKKLKEISAEYVKSKNKSNKTGILLKKFFGKSFTQFMFYRFYCSFAENNSKNHMCHSIAFKFKKRMIRSIFLINWEFKIRYEIRIKNIKFPILDFKKFRARFDALMKPEFD</sequence>
<dbReference type="AlphaFoldDB" id="A0A3M7T9R9"/>
<organism evidence="1 2">
    <name type="scientific">Brachionus plicatilis</name>
    <name type="common">Marine rotifer</name>
    <name type="synonym">Brachionus muelleri</name>
    <dbReference type="NCBI Taxonomy" id="10195"/>
    <lineage>
        <taxon>Eukaryota</taxon>
        <taxon>Metazoa</taxon>
        <taxon>Spiralia</taxon>
        <taxon>Gnathifera</taxon>
        <taxon>Rotifera</taxon>
        <taxon>Eurotatoria</taxon>
        <taxon>Monogononta</taxon>
        <taxon>Pseudotrocha</taxon>
        <taxon>Ploima</taxon>
        <taxon>Brachionidae</taxon>
        <taxon>Brachionus</taxon>
    </lineage>
</organism>
<protein>
    <submittedName>
        <fullName evidence="1">Uncharacterized protein</fullName>
    </submittedName>
</protein>
<gene>
    <name evidence="1" type="ORF">BpHYR1_009774</name>
</gene>
<evidence type="ECO:0000313" key="1">
    <source>
        <dbReference type="EMBL" id="RNA44844.1"/>
    </source>
</evidence>
<dbReference type="EMBL" id="REGN01000054">
    <property type="protein sequence ID" value="RNA44844.1"/>
    <property type="molecule type" value="Genomic_DNA"/>
</dbReference>
<accession>A0A3M7T9R9</accession>
<reference evidence="1 2" key="1">
    <citation type="journal article" date="2018" name="Sci. Rep.">
        <title>Genomic signatures of local adaptation to the degree of environmental predictability in rotifers.</title>
        <authorList>
            <person name="Franch-Gras L."/>
            <person name="Hahn C."/>
            <person name="Garcia-Roger E.M."/>
            <person name="Carmona M.J."/>
            <person name="Serra M."/>
            <person name="Gomez A."/>
        </authorList>
    </citation>
    <scope>NUCLEOTIDE SEQUENCE [LARGE SCALE GENOMIC DNA]</scope>
    <source>
        <strain evidence="1">HYR1</strain>
    </source>
</reference>
<comment type="caution">
    <text evidence="1">The sequence shown here is derived from an EMBL/GenBank/DDBJ whole genome shotgun (WGS) entry which is preliminary data.</text>
</comment>